<comment type="similarity">
    <text evidence="2 9">Belongs to the cytochrome P450 family.</text>
</comment>
<evidence type="ECO:0000256" key="3">
    <source>
        <dbReference type="ARBA" id="ARBA00022617"/>
    </source>
</evidence>
<sequence length="515" mass="58486">MAFSLAEQSVFSLAGAGLCCFLFYLTLRAFYRVTLHPLASYSGPTLWSISDLPSAYQTFRGTLPFKISSLHAKYGPVVRIGPNDLTYIVEEAWTDIYARKVELRKDPSQFVIVGEEKIPGLLTSPDEQAHSRMRWLWLTEGFRRRNLAHGFSEKALRGQEYIIRGYVDLLMQRLHENCGKGTVDIAKWLNFASFDIIGDLTFGESFSCLETSEMHRREMLMKKQFWVQLIFDNLKSISLLGLMKKFPPLDKILLSLLPKNAMEKQQEHLALTEAKMMRRLESQESRLDFLSEVQNQINTPSGMSKAELLPTVNLLIVAGSETTATLLSATSYFILTNPSCLSKLQAEVRNAFKTEKEINIVSVNSLSYMLAILNEVLRLYPPSPASFNRLTPPGGCQIVGKFVTGNTSVAVNQWAANHSPTNFVRADEFIPERWMGGDEFAGDNRRAVQPFSVGRRDCIGRNLAYAEMRLVLARLVWNFDMELAEASRNWMKNLRVFLVYEKRPLMVHLQPVVRG</sequence>
<keyword evidence="4 8" id="KW-0479">Metal-binding</keyword>
<dbReference type="GO" id="GO:0020037">
    <property type="term" value="F:heme binding"/>
    <property type="evidence" value="ECO:0007669"/>
    <property type="project" value="InterPro"/>
</dbReference>
<comment type="caution">
    <text evidence="10">The sequence shown here is derived from an EMBL/GenBank/DDBJ whole genome shotgun (WGS) entry which is preliminary data.</text>
</comment>
<evidence type="ECO:0000256" key="6">
    <source>
        <dbReference type="ARBA" id="ARBA00023004"/>
    </source>
</evidence>
<dbReference type="Proteomes" id="UP000431533">
    <property type="component" value="Unassembled WGS sequence"/>
</dbReference>
<dbReference type="EMBL" id="QGMH01000048">
    <property type="protein sequence ID" value="TVY27485.1"/>
    <property type="molecule type" value="Genomic_DNA"/>
</dbReference>
<keyword evidence="3 8" id="KW-0349">Heme</keyword>
<dbReference type="GO" id="GO:0016705">
    <property type="term" value="F:oxidoreductase activity, acting on paired donors, with incorporation or reduction of molecular oxygen"/>
    <property type="evidence" value="ECO:0007669"/>
    <property type="project" value="InterPro"/>
</dbReference>
<evidence type="ECO:0000256" key="9">
    <source>
        <dbReference type="RuleBase" id="RU000461"/>
    </source>
</evidence>
<keyword evidence="7 9" id="KW-0503">Monooxygenase</keyword>
<evidence type="ECO:0000256" key="5">
    <source>
        <dbReference type="ARBA" id="ARBA00023002"/>
    </source>
</evidence>
<keyword evidence="6 8" id="KW-0408">Iron</keyword>
<dbReference type="InterPro" id="IPR001128">
    <property type="entry name" value="Cyt_P450"/>
</dbReference>
<dbReference type="InterPro" id="IPR050121">
    <property type="entry name" value="Cytochrome_P450_monoxygenase"/>
</dbReference>
<reference evidence="10 11" key="1">
    <citation type="submission" date="2018-05" db="EMBL/GenBank/DDBJ databases">
        <title>Genome sequencing and assembly of the regulated plant pathogen Lachnellula willkommii and related sister species for the development of diagnostic species identification markers.</title>
        <authorList>
            <person name="Giroux E."/>
            <person name="Bilodeau G."/>
        </authorList>
    </citation>
    <scope>NUCLEOTIDE SEQUENCE [LARGE SCALE GENOMIC DNA]</scope>
    <source>
        <strain evidence="10 11">CBS 185.66</strain>
    </source>
</reference>
<dbReference type="PRINTS" id="PR00463">
    <property type="entry name" value="EP450I"/>
</dbReference>
<keyword evidence="11" id="KW-1185">Reference proteome</keyword>
<dbReference type="InterPro" id="IPR017972">
    <property type="entry name" value="Cyt_P450_CS"/>
</dbReference>
<proteinExistence type="inferred from homology"/>
<dbReference type="GeneID" id="41983441"/>
<organism evidence="10 11">
    <name type="scientific">Lachnellula hyalina</name>
    <dbReference type="NCBI Taxonomy" id="1316788"/>
    <lineage>
        <taxon>Eukaryota</taxon>
        <taxon>Fungi</taxon>
        <taxon>Dikarya</taxon>
        <taxon>Ascomycota</taxon>
        <taxon>Pezizomycotina</taxon>
        <taxon>Leotiomycetes</taxon>
        <taxon>Helotiales</taxon>
        <taxon>Lachnaceae</taxon>
        <taxon>Lachnellula</taxon>
    </lineage>
</organism>
<evidence type="ECO:0000256" key="1">
    <source>
        <dbReference type="ARBA" id="ARBA00001971"/>
    </source>
</evidence>
<name>A0A8H8R4C6_9HELO</name>
<dbReference type="PROSITE" id="PS00086">
    <property type="entry name" value="CYTOCHROME_P450"/>
    <property type="match status" value="1"/>
</dbReference>
<dbReference type="OrthoDB" id="1470350at2759"/>
<dbReference type="GO" id="GO:0004497">
    <property type="term" value="F:monooxygenase activity"/>
    <property type="evidence" value="ECO:0007669"/>
    <property type="project" value="UniProtKB-KW"/>
</dbReference>
<dbReference type="InterPro" id="IPR036396">
    <property type="entry name" value="Cyt_P450_sf"/>
</dbReference>
<dbReference type="PRINTS" id="PR00385">
    <property type="entry name" value="P450"/>
</dbReference>
<evidence type="ECO:0000313" key="11">
    <source>
        <dbReference type="Proteomes" id="UP000431533"/>
    </source>
</evidence>
<evidence type="ECO:0000256" key="7">
    <source>
        <dbReference type="ARBA" id="ARBA00023033"/>
    </source>
</evidence>
<dbReference type="InterPro" id="IPR002401">
    <property type="entry name" value="Cyt_P450_E_grp-I"/>
</dbReference>
<keyword evidence="5 9" id="KW-0560">Oxidoreductase</keyword>
<dbReference type="GO" id="GO:0005506">
    <property type="term" value="F:iron ion binding"/>
    <property type="evidence" value="ECO:0007669"/>
    <property type="project" value="InterPro"/>
</dbReference>
<evidence type="ECO:0000313" key="10">
    <source>
        <dbReference type="EMBL" id="TVY27485.1"/>
    </source>
</evidence>
<dbReference type="RefSeq" id="XP_031006273.1">
    <property type="nucleotide sequence ID" value="XM_031148217.1"/>
</dbReference>
<dbReference type="CDD" id="cd11058">
    <property type="entry name" value="CYP60B-like"/>
    <property type="match status" value="1"/>
</dbReference>
<dbReference type="PANTHER" id="PTHR24305">
    <property type="entry name" value="CYTOCHROME P450"/>
    <property type="match status" value="1"/>
</dbReference>
<feature type="binding site" description="axial binding residue" evidence="8">
    <location>
        <position position="458"/>
    </location>
    <ligand>
        <name>heme</name>
        <dbReference type="ChEBI" id="CHEBI:30413"/>
    </ligand>
    <ligandPart>
        <name>Fe</name>
        <dbReference type="ChEBI" id="CHEBI:18248"/>
    </ligandPart>
</feature>
<evidence type="ECO:0000256" key="8">
    <source>
        <dbReference type="PIRSR" id="PIRSR602401-1"/>
    </source>
</evidence>
<dbReference type="PANTHER" id="PTHR24305:SF230">
    <property type="entry name" value="P450, PUTATIVE (EUROFUNG)-RELATED"/>
    <property type="match status" value="1"/>
</dbReference>
<evidence type="ECO:0000256" key="4">
    <source>
        <dbReference type="ARBA" id="ARBA00022723"/>
    </source>
</evidence>
<protein>
    <submittedName>
        <fullName evidence="10">Putative sterigmatocystin biosynthesis P450 monooxygenase</fullName>
    </submittedName>
</protein>
<comment type="cofactor">
    <cofactor evidence="1 8">
        <name>heme</name>
        <dbReference type="ChEBI" id="CHEBI:30413"/>
    </cofactor>
</comment>
<dbReference type="SUPFAM" id="SSF48264">
    <property type="entry name" value="Cytochrome P450"/>
    <property type="match status" value="1"/>
</dbReference>
<dbReference type="AlphaFoldDB" id="A0A8H8R4C6"/>
<accession>A0A8H8R4C6</accession>
<evidence type="ECO:0000256" key="2">
    <source>
        <dbReference type="ARBA" id="ARBA00010617"/>
    </source>
</evidence>
<dbReference type="Gene3D" id="1.10.630.10">
    <property type="entry name" value="Cytochrome P450"/>
    <property type="match status" value="1"/>
</dbReference>
<dbReference type="Pfam" id="PF00067">
    <property type="entry name" value="p450"/>
    <property type="match status" value="1"/>
</dbReference>
<gene>
    <name evidence="10" type="primary">stcF_0</name>
    <name evidence="10" type="ORF">LHYA1_G003243</name>
</gene>